<feature type="transmembrane region" description="Helical" evidence="1">
    <location>
        <begin position="342"/>
        <end position="363"/>
    </location>
</feature>
<dbReference type="EMBL" id="JAAMPU010000108">
    <property type="protein sequence ID" value="NMH29469.1"/>
    <property type="molecule type" value="Genomic_DNA"/>
</dbReference>
<evidence type="ECO:0000259" key="3">
    <source>
        <dbReference type="Pfam" id="PF13387"/>
    </source>
</evidence>
<comment type="caution">
    <text evidence="4">The sequence shown here is derived from an EMBL/GenBank/DDBJ whole genome shotgun (WGS) entry which is preliminary data.</text>
</comment>
<proteinExistence type="predicted"/>
<accession>A0A972FNT1</accession>
<keyword evidence="2" id="KW-0732">Signal</keyword>
<feature type="transmembrane region" description="Helical" evidence="1">
    <location>
        <begin position="267"/>
        <end position="288"/>
    </location>
</feature>
<keyword evidence="1" id="KW-0812">Transmembrane</keyword>
<dbReference type="RefSeq" id="WP_169528557.1">
    <property type="nucleotide sequence ID" value="NZ_JAAMPU010000108.1"/>
</dbReference>
<name>A0A972FNT1_9FLAO</name>
<dbReference type="Proteomes" id="UP000712080">
    <property type="component" value="Unassembled WGS sequence"/>
</dbReference>
<feature type="transmembrane region" description="Helical" evidence="1">
    <location>
        <begin position="243"/>
        <end position="260"/>
    </location>
</feature>
<dbReference type="AlphaFoldDB" id="A0A972FNT1"/>
<evidence type="ECO:0000313" key="5">
    <source>
        <dbReference type="Proteomes" id="UP000712080"/>
    </source>
</evidence>
<evidence type="ECO:0000256" key="1">
    <source>
        <dbReference type="SAM" id="Phobius"/>
    </source>
</evidence>
<keyword evidence="1" id="KW-1133">Transmembrane helix</keyword>
<reference evidence="4" key="1">
    <citation type="submission" date="2020-02" db="EMBL/GenBank/DDBJ databases">
        <title>Flavobacterium sp. genome.</title>
        <authorList>
            <person name="Jung H.S."/>
            <person name="Baek J.H."/>
            <person name="Jeon C.O."/>
        </authorList>
    </citation>
    <scope>NUCLEOTIDE SEQUENCE</scope>
    <source>
        <strain evidence="4">SE-s28</strain>
    </source>
</reference>
<feature type="signal peptide" evidence="2">
    <location>
        <begin position="1"/>
        <end position="19"/>
    </location>
</feature>
<keyword evidence="5" id="KW-1185">Reference proteome</keyword>
<dbReference type="InterPro" id="IPR025178">
    <property type="entry name" value="Lnb_N"/>
</dbReference>
<organism evidence="4 5">
    <name type="scientific">Flavobacterium silvaticum</name>
    <dbReference type="NCBI Taxonomy" id="1852020"/>
    <lineage>
        <taxon>Bacteria</taxon>
        <taxon>Pseudomonadati</taxon>
        <taxon>Bacteroidota</taxon>
        <taxon>Flavobacteriia</taxon>
        <taxon>Flavobacteriales</taxon>
        <taxon>Flavobacteriaceae</taxon>
        <taxon>Flavobacterium</taxon>
    </lineage>
</organism>
<sequence>MRFPFKAFLLFLFTVSAFSQTLSDKARVSLITCGKGDQLYSLFGHTALRINDPVTGIDRVYNYGTFDFRTPNFVLRFVKGDMQYFASASSFNDFIYEYQYDKRSVFEQLLNFPQDKKQVLFDRLNKSLQGPEKFYTYKFLDNNCTTKVMELINDVLGSKVLKKVGNKEVSYRDLMYTGFEGHFFEQWGTSLFFGPKVDRKAENIFLPIELWESVNAAQYRNKPLLEKNISWLVFDDPVMPFSIWNNVFVYLIFLALLVFWRNKTLVLSYFTIVSLLGAFFCFQGLYSFHEELKWDYNALLVNPLLFGLVIAYLRKSDRQLFIWSWINLICLLLYLGCMITKIHLLIMLPMIVAHGIILLTWALQSRKRLKVDR</sequence>
<feature type="chain" id="PRO_5037685953" evidence="2">
    <location>
        <begin position="20"/>
        <end position="373"/>
    </location>
</feature>
<keyword evidence="1" id="KW-0472">Membrane</keyword>
<feature type="transmembrane region" description="Helical" evidence="1">
    <location>
        <begin position="294"/>
        <end position="313"/>
    </location>
</feature>
<feature type="domain" description="Lnb N-terminal periplasmic" evidence="3">
    <location>
        <begin position="23"/>
        <end position="157"/>
    </location>
</feature>
<evidence type="ECO:0000256" key="2">
    <source>
        <dbReference type="SAM" id="SignalP"/>
    </source>
</evidence>
<evidence type="ECO:0000313" key="4">
    <source>
        <dbReference type="EMBL" id="NMH29469.1"/>
    </source>
</evidence>
<protein>
    <submittedName>
        <fullName evidence="4">DUF4105 domain-containing protein</fullName>
    </submittedName>
</protein>
<gene>
    <name evidence="4" type="ORF">G6047_15630</name>
</gene>
<feature type="transmembrane region" description="Helical" evidence="1">
    <location>
        <begin position="320"/>
        <end position="336"/>
    </location>
</feature>
<dbReference type="Pfam" id="PF13387">
    <property type="entry name" value="Lnb_N"/>
    <property type="match status" value="1"/>
</dbReference>